<dbReference type="FunFam" id="1.20.5.170:FF:000006">
    <property type="entry name" value="fos-related antigen 2 isoform X1"/>
    <property type="match status" value="1"/>
</dbReference>
<protein>
    <recommendedName>
        <fullName evidence="9">BZIP domain-containing protein</fullName>
    </recommendedName>
</protein>
<dbReference type="PROSITE" id="PS00036">
    <property type="entry name" value="BZIP_BASIC"/>
    <property type="match status" value="1"/>
</dbReference>
<feature type="compositionally biased region" description="Polar residues" evidence="8">
    <location>
        <begin position="48"/>
        <end position="57"/>
    </location>
</feature>
<feature type="coiled-coil region" evidence="7">
    <location>
        <begin position="187"/>
        <end position="214"/>
    </location>
</feature>
<dbReference type="InterPro" id="IPR004827">
    <property type="entry name" value="bZIP"/>
</dbReference>
<dbReference type="SMART" id="SM00338">
    <property type="entry name" value="BRLZ"/>
    <property type="match status" value="1"/>
</dbReference>
<feature type="domain" description="BZIP" evidence="9">
    <location>
        <begin position="155"/>
        <end position="218"/>
    </location>
</feature>
<evidence type="ECO:0000313" key="11">
    <source>
        <dbReference type="Proteomes" id="UP001153636"/>
    </source>
</evidence>
<dbReference type="GO" id="GO:0005634">
    <property type="term" value="C:nucleus"/>
    <property type="evidence" value="ECO:0007669"/>
    <property type="project" value="UniProtKB-ARBA"/>
</dbReference>
<evidence type="ECO:0000256" key="8">
    <source>
        <dbReference type="SAM" id="MobiDB-lite"/>
    </source>
</evidence>
<evidence type="ECO:0000259" key="9">
    <source>
        <dbReference type="PROSITE" id="PS50217"/>
    </source>
</evidence>
<dbReference type="PRINTS" id="PR00042">
    <property type="entry name" value="LEUZIPPRFOS"/>
</dbReference>
<dbReference type="GO" id="GO:0000978">
    <property type="term" value="F:RNA polymerase II cis-regulatory region sequence-specific DNA binding"/>
    <property type="evidence" value="ECO:0007669"/>
    <property type="project" value="TreeGrafter"/>
</dbReference>
<feature type="compositionally biased region" description="Polar residues" evidence="8">
    <location>
        <begin position="78"/>
        <end position="91"/>
    </location>
</feature>
<comment type="similarity">
    <text evidence="1">Belongs to the bZIP family. Fos subfamily.</text>
</comment>
<evidence type="ECO:0000256" key="3">
    <source>
        <dbReference type="ARBA" id="ARBA00023125"/>
    </source>
</evidence>
<dbReference type="SUPFAM" id="SSF57959">
    <property type="entry name" value="Leucine zipper domain"/>
    <property type="match status" value="1"/>
</dbReference>
<evidence type="ECO:0000256" key="7">
    <source>
        <dbReference type="SAM" id="Coils"/>
    </source>
</evidence>
<dbReference type="EMBL" id="OV651814">
    <property type="protein sequence ID" value="CAH1106324.1"/>
    <property type="molecule type" value="Genomic_DNA"/>
</dbReference>
<feature type="compositionally biased region" description="Low complexity" evidence="8">
    <location>
        <begin position="66"/>
        <end position="77"/>
    </location>
</feature>
<evidence type="ECO:0000313" key="10">
    <source>
        <dbReference type="EMBL" id="CAH1106324.1"/>
    </source>
</evidence>
<feature type="region of interest" description="Disordered" evidence="8">
    <location>
        <begin position="48"/>
        <end position="91"/>
    </location>
</feature>
<keyword evidence="2" id="KW-0805">Transcription regulation</keyword>
<organism evidence="10 11">
    <name type="scientific">Psylliodes chrysocephalus</name>
    <dbReference type="NCBI Taxonomy" id="3402493"/>
    <lineage>
        <taxon>Eukaryota</taxon>
        <taxon>Metazoa</taxon>
        <taxon>Ecdysozoa</taxon>
        <taxon>Arthropoda</taxon>
        <taxon>Hexapoda</taxon>
        <taxon>Insecta</taxon>
        <taxon>Pterygota</taxon>
        <taxon>Neoptera</taxon>
        <taxon>Endopterygota</taxon>
        <taxon>Coleoptera</taxon>
        <taxon>Polyphaga</taxon>
        <taxon>Cucujiformia</taxon>
        <taxon>Chrysomeloidea</taxon>
        <taxon>Chrysomelidae</taxon>
        <taxon>Galerucinae</taxon>
        <taxon>Alticini</taxon>
        <taxon>Psylliodes</taxon>
    </lineage>
</organism>
<evidence type="ECO:0000256" key="6">
    <source>
        <dbReference type="ARBA" id="ARBA00044005"/>
    </source>
</evidence>
<dbReference type="Pfam" id="PF00170">
    <property type="entry name" value="bZIP_1"/>
    <property type="match status" value="1"/>
</dbReference>
<dbReference type="InterPro" id="IPR000837">
    <property type="entry name" value="AP-1"/>
</dbReference>
<dbReference type="GO" id="GO:0000981">
    <property type="term" value="F:DNA-binding transcription factor activity, RNA polymerase II-specific"/>
    <property type="evidence" value="ECO:0007669"/>
    <property type="project" value="TreeGrafter"/>
</dbReference>
<dbReference type="Gene3D" id="1.20.5.170">
    <property type="match status" value="1"/>
</dbReference>
<dbReference type="CDD" id="cd14722">
    <property type="entry name" value="bZIP_ATF3"/>
    <property type="match status" value="1"/>
</dbReference>
<keyword evidence="3" id="KW-0238">DNA-binding</keyword>
<dbReference type="InterPro" id="IPR046347">
    <property type="entry name" value="bZIP_sf"/>
</dbReference>
<accession>A0A9P0G8Q6</accession>
<dbReference type="PANTHER" id="PTHR23351">
    <property type="entry name" value="FOS TRANSCRIPTION FACTOR-RELATED"/>
    <property type="match status" value="1"/>
</dbReference>
<comment type="subunit">
    <text evidence="6">Homodimer. Heterodimer with Jra. The kay-Jra heterodimer binds more stably to the AP-1 site than either of the two proteins alone.</text>
</comment>
<keyword evidence="5" id="KW-0804">Transcription</keyword>
<dbReference type="OrthoDB" id="2596881at2759"/>
<proteinExistence type="inferred from homology"/>
<gene>
    <name evidence="10" type="ORF">PSYICH_LOCUS6823</name>
</gene>
<dbReference type="AlphaFoldDB" id="A0A9P0G8Q6"/>
<name>A0A9P0G8Q6_9CUCU</name>
<evidence type="ECO:0000256" key="1">
    <source>
        <dbReference type="ARBA" id="ARBA00007619"/>
    </source>
</evidence>
<reference evidence="10" key="1">
    <citation type="submission" date="2022-01" db="EMBL/GenBank/DDBJ databases">
        <authorList>
            <person name="King R."/>
        </authorList>
    </citation>
    <scope>NUCLEOTIDE SEQUENCE</scope>
</reference>
<evidence type="ECO:0000256" key="2">
    <source>
        <dbReference type="ARBA" id="ARBA00023015"/>
    </source>
</evidence>
<dbReference type="Proteomes" id="UP001153636">
    <property type="component" value="Chromosome 2"/>
</dbReference>
<evidence type="ECO:0000256" key="5">
    <source>
        <dbReference type="ARBA" id="ARBA00023163"/>
    </source>
</evidence>
<keyword evidence="4" id="KW-0010">Activator</keyword>
<evidence type="ECO:0000256" key="4">
    <source>
        <dbReference type="ARBA" id="ARBA00023159"/>
    </source>
</evidence>
<dbReference type="PROSITE" id="PS50217">
    <property type="entry name" value="BZIP"/>
    <property type="match status" value="1"/>
</dbReference>
<sequence>MYNLNVDLATSAQNAVNSLLVDSTTATPRTPEILNSLIAMTNPLDNYSFDESVSTKRLPTRRRPFNSSSDSNSSSSSQVESPTTNPPSVQHTCSQLIKAGLKLTIEQKRKQQSDGEDLLDLDKVKKIKQNEYSESEDDKIKMEHGVSFNLTPEDEERRRRRRERNKIAATKCRLKKRERTVNLIHESETLESQNTELKIQLQELQTQKQTLMDMLSIHRPQCQHNIAPVTRDHLYRLPPVATVMETHSYSSRPSSVDPSSYRTHNMDFCTRPTSVGLSNHLTYSKPSFNKPPSIIIEEVNDNYELTQFTNLDSYPYSTSPCHNYSGQGYNNTGLDNGCMA</sequence>
<keyword evidence="11" id="KW-1185">Reference proteome</keyword>
<dbReference type="PANTHER" id="PTHR23351:SF24">
    <property type="entry name" value="ACTIVATING TRANSCRIPTION FACTOR 3-RELATED"/>
    <property type="match status" value="1"/>
</dbReference>
<keyword evidence="7" id="KW-0175">Coiled coil</keyword>